<evidence type="ECO:0000256" key="1">
    <source>
        <dbReference type="SAM" id="MobiDB-lite"/>
    </source>
</evidence>
<sequence>MFHRVFVQTQIKPGTGFWGLELWKERRAEVFSTSPLPNHVIPGRVFANLTVAIYGMADDNMVWVCDSKTTPTPPKLNTMIHQAKPQRAQQLGSQ</sequence>
<comment type="caution">
    <text evidence="2">The sequence shown here is derived from an EMBL/GenBank/DDBJ whole genome shotgun (WGS) entry which is preliminary data.</text>
</comment>
<proteinExistence type="predicted"/>
<dbReference type="AlphaFoldDB" id="A0AAN8BDH0"/>
<dbReference type="Proteomes" id="UP001335648">
    <property type="component" value="Unassembled WGS sequence"/>
</dbReference>
<feature type="region of interest" description="Disordered" evidence="1">
    <location>
        <begin position="74"/>
        <end position="94"/>
    </location>
</feature>
<accession>A0AAN8BDH0</accession>
<reference evidence="2 3" key="1">
    <citation type="journal article" date="2023" name="Mol. Biol. Evol.">
        <title>Genomics of Secondarily Temperate Adaptation in the Only Non-Antarctic Icefish.</title>
        <authorList>
            <person name="Rivera-Colon A.G."/>
            <person name="Rayamajhi N."/>
            <person name="Minhas B.F."/>
            <person name="Madrigal G."/>
            <person name="Bilyk K.T."/>
            <person name="Yoon V."/>
            <person name="Hune M."/>
            <person name="Gregory S."/>
            <person name="Cheng C.H.C."/>
            <person name="Catchen J.M."/>
        </authorList>
    </citation>
    <scope>NUCLEOTIDE SEQUENCE [LARGE SCALE GENOMIC DNA]</scope>
    <source>
        <strain evidence="2">JC2023a</strain>
    </source>
</reference>
<keyword evidence="3" id="KW-1185">Reference proteome</keyword>
<name>A0AAN8BDH0_9TELE</name>
<evidence type="ECO:0000313" key="3">
    <source>
        <dbReference type="Proteomes" id="UP001335648"/>
    </source>
</evidence>
<evidence type="ECO:0000313" key="2">
    <source>
        <dbReference type="EMBL" id="KAK5883198.1"/>
    </source>
</evidence>
<gene>
    <name evidence="2" type="ORF">CesoFtcFv8_019556</name>
</gene>
<dbReference type="EMBL" id="JAULUE010002061">
    <property type="protein sequence ID" value="KAK5883198.1"/>
    <property type="molecule type" value="Genomic_DNA"/>
</dbReference>
<protein>
    <submittedName>
        <fullName evidence="2">Uncharacterized protein</fullName>
    </submittedName>
</protein>
<organism evidence="2 3">
    <name type="scientific">Champsocephalus esox</name>
    <name type="common">pike icefish</name>
    <dbReference type="NCBI Taxonomy" id="159716"/>
    <lineage>
        <taxon>Eukaryota</taxon>
        <taxon>Metazoa</taxon>
        <taxon>Chordata</taxon>
        <taxon>Craniata</taxon>
        <taxon>Vertebrata</taxon>
        <taxon>Euteleostomi</taxon>
        <taxon>Actinopterygii</taxon>
        <taxon>Neopterygii</taxon>
        <taxon>Teleostei</taxon>
        <taxon>Neoteleostei</taxon>
        <taxon>Acanthomorphata</taxon>
        <taxon>Eupercaria</taxon>
        <taxon>Perciformes</taxon>
        <taxon>Notothenioidei</taxon>
        <taxon>Channichthyidae</taxon>
        <taxon>Champsocephalus</taxon>
    </lineage>
</organism>